<protein>
    <recommendedName>
        <fullName evidence="3">DUF4177 domain-containing protein</fullName>
    </recommendedName>
</protein>
<keyword evidence="2" id="KW-1185">Reference proteome</keyword>
<comment type="caution">
    <text evidence="1">The sequence shown here is derived from an EMBL/GenBank/DDBJ whole genome shotgun (WGS) entry which is preliminary data.</text>
</comment>
<reference evidence="1 2" key="1">
    <citation type="submission" date="2023-07" db="EMBL/GenBank/DDBJ databases">
        <title>Sorghum-associated microbial communities from plants grown in Nebraska, USA.</title>
        <authorList>
            <person name="Schachtman D."/>
        </authorList>
    </citation>
    <scope>NUCLEOTIDE SEQUENCE [LARGE SCALE GENOMIC DNA]</scope>
    <source>
        <strain evidence="1 2">BE143</strain>
    </source>
</reference>
<evidence type="ECO:0008006" key="3">
    <source>
        <dbReference type="Google" id="ProtNLM"/>
    </source>
</evidence>
<sequence length="62" mass="7166">MTKLNLSSTKATLNNGTTEEVWKQINDEGWKLISSPDSRSIGSKMNNNSFEKYVERFKQNLR</sequence>
<organism evidence="1 2">
    <name type="scientific">Paenibacillus peoriae</name>
    <dbReference type="NCBI Taxonomy" id="59893"/>
    <lineage>
        <taxon>Bacteria</taxon>
        <taxon>Bacillati</taxon>
        <taxon>Bacillota</taxon>
        <taxon>Bacilli</taxon>
        <taxon>Bacillales</taxon>
        <taxon>Paenibacillaceae</taxon>
        <taxon>Paenibacillus</taxon>
    </lineage>
</organism>
<evidence type="ECO:0000313" key="1">
    <source>
        <dbReference type="EMBL" id="MDR6779404.1"/>
    </source>
</evidence>
<evidence type="ECO:0000313" key="2">
    <source>
        <dbReference type="Proteomes" id="UP001266807"/>
    </source>
</evidence>
<proteinExistence type="predicted"/>
<dbReference type="Proteomes" id="UP001266807">
    <property type="component" value="Unassembled WGS sequence"/>
</dbReference>
<gene>
    <name evidence="1" type="ORF">J2W98_003684</name>
</gene>
<accession>A0ABU1QJR8</accession>
<dbReference type="RefSeq" id="WP_068940350.1">
    <property type="nucleotide sequence ID" value="NZ_JAVDUG010000004.1"/>
</dbReference>
<dbReference type="EMBL" id="JAVDUG010000004">
    <property type="protein sequence ID" value="MDR6779404.1"/>
    <property type="molecule type" value="Genomic_DNA"/>
</dbReference>
<name>A0ABU1QJR8_9BACL</name>